<comment type="caution">
    <text evidence="3">The sequence shown here is derived from an EMBL/GenBank/DDBJ whole genome shotgun (WGS) entry which is preliminary data.</text>
</comment>
<evidence type="ECO:0000313" key="4">
    <source>
        <dbReference type="Proteomes" id="UP001257627"/>
    </source>
</evidence>
<sequence length="161" mass="16779">MRKVAAVLLSLAAAASLSLVTSGTANASADGILVDTAEAHNLCATPKGGSTANGTIVTTWSCTGSSLQRWSYSNGYLKNLTSGKCLTPSGGQSGTDGTVLTLWTCTNDSSQAFVADNNGSMYTMYGGKCITNKGDSMSDGVYLTLWHCASPIHHSQWWEVL</sequence>
<keyword evidence="4" id="KW-1185">Reference proteome</keyword>
<accession>A0ABU3UQG8</accession>
<dbReference type="InterPro" id="IPR035992">
    <property type="entry name" value="Ricin_B-like_lectins"/>
</dbReference>
<name>A0ABU3UQG8_9ACTN</name>
<dbReference type="PROSITE" id="PS50231">
    <property type="entry name" value="RICIN_B_LECTIN"/>
    <property type="match status" value="1"/>
</dbReference>
<reference evidence="3 4" key="1">
    <citation type="submission" date="2023-02" db="EMBL/GenBank/DDBJ databases">
        <authorList>
            <person name="Maleckis M."/>
        </authorList>
    </citation>
    <scope>NUCLEOTIDE SEQUENCE [LARGE SCALE GENOMIC DNA]</scope>
    <source>
        <strain evidence="3 4">P8-A2</strain>
    </source>
</reference>
<feature type="domain" description="Ricin B lectin" evidence="2">
    <location>
        <begin position="30"/>
        <end position="160"/>
    </location>
</feature>
<proteinExistence type="predicted"/>
<dbReference type="SMART" id="SM00458">
    <property type="entry name" value="RICIN"/>
    <property type="match status" value="1"/>
</dbReference>
<keyword evidence="1" id="KW-0732">Signal</keyword>
<protein>
    <submittedName>
        <fullName evidence="3">Ricin-type beta-trefoil lectin domain protein</fullName>
    </submittedName>
</protein>
<evidence type="ECO:0000256" key="1">
    <source>
        <dbReference type="SAM" id="SignalP"/>
    </source>
</evidence>
<dbReference type="CDD" id="cd00161">
    <property type="entry name" value="beta-trefoil_Ricin-like"/>
    <property type="match status" value="1"/>
</dbReference>
<dbReference type="Pfam" id="PF00652">
    <property type="entry name" value="Ricin_B_lectin"/>
    <property type="match status" value="1"/>
</dbReference>
<evidence type="ECO:0000313" key="3">
    <source>
        <dbReference type="EMBL" id="MDU8996167.1"/>
    </source>
</evidence>
<dbReference type="Gene3D" id="2.80.10.50">
    <property type="match status" value="1"/>
</dbReference>
<dbReference type="Proteomes" id="UP001257627">
    <property type="component" value="Unassembled WGS sequence"/>
</dbReference>
<dbReference type="EMBL" id="JARAKF010000001">
    <property type="protein sequence ID" value="MDU8996167.1"/>
    <property type="molecule type" value="Genomic_DNA"/>
</dbReference>
<feature type="chain" id="PRO_5045097898" evidence="1">
    <location>
        <begin position="28"/>
        <end position="161"/>
    </location>
</feature>
<dbReference type="SUPFAM" id="SSF50370">
    <property type="entry name" value="Ricin B-like lectins"/>
    <property type="match status" value="1"/>
</dbReference>
<evidence type="ECO:0000259" key="2">
    <source>
        <dbReference type="SMART" id="SM00458"/>
    </source>
</evidence>
<dbReference type="InterPro" id="IPR000772">
    <property type="entry name" value="Ricin_B_lectin"/>
</dbReference>
<feature type="signal peptide" evidence="1">
    <location>
        <begin position="1"/>
        <end position="27"/>
    </location>
</feature>
<organism evidence="3 4">
    <name type="scientific">Streptomyces mirabilis</name>
    <dbReference type="NCBI Taxonomy" id="68239"/>
    <lineage>
        <taxon>Bacteria</taxon>
        <taxon>Bacillati</taxon>
        <taxon>Actinomycetota</taxon>
        <taxon>Actinomycetes</taxon>
        <taxon>Kitasatosporales</taxon>
        <taxon>Streptomycetaceae</taxon>
        <taxon>Streptomyces</taxon>
    </lineage>
</organism>
<gene>
    <name evidence="3" type="ORF">PU648_28210</name>
</gene>
<dbReference type="RefSeq" id="WP_266995269.1">
    <property type="nucleotide sequence ID" value="NZ_CP107955.1"/>
</dbReference>